<dbReference type="GO" id="GO:0003824">
    <property type="term" value="F:catalytic activity"/>
    <property type="evidence" value="ECO:0007669"/>
    <property type="project" value="UniProtKB-ARBA"/>
</dbReference>
<accession>A0A0D6PD95</accession>
<evidence type="ECO:0000313" key="2">
    <source>
        <dbReference type="EMBL" id="GAN79331.1"/>
    </source>
</evidence>
<dbReference type="OrthoDB" id="542521at2"/>
<dbReference type="AlphaFoldDB" id="A0A0D6PD95"/>
<evidence type="ECO:0000313" key="3">
    <source>
        <dbReference type="Proteomes" id="UP000032668"/>
    </source>
</evidence>
<dbReference type="Proteomes" id="UP000032668">
    <property type="component" value="Unassembled WGS sequence"/>
</dbReference>
<name>A0A0D6PD95_9PROT</name>
<dbReference type="Pfam" id="PF00293">
    <property type="entry name" value="NUDIX"/>
    <property type="match status" value="1"/>
</dbReference>
<feature type="domain" description="Nudix hydrolase" evidence="1">
    <location>
        <begin position="45"/>
        <end position="211"/>
    </location>
</feature>
<dbReference type="InterPro" id="IPR015797">
    <property type="entry name" value="NUDIX_hydrolase-like_dom_sf"/>
</dbReference>
<gene>
    <name evidence="2" type="ORF">Aam_020_095</name>
</gene>
<evidence type="ECO:0000259" key="1">
    <source>
        <dbReference type="PROSITE" id="PS51462"/>
    </source>
</evidence>
<dbReference type="InterPro" id="IPR000086">
    <property type="entry name" value="NUDIX_hydrolase_dom"/>
</dbReference>
<dbReference type="Gene3D" id="3.90.79.10">
    <property type="entry name" value="Nucleoside Triphosphate Pyrophosphohydrolase"/>
    <property type="match status" value="1"/>
</dbReference>
<dbReference type="EMBL" id="BANC01000020">
    <property type="protein sequence ID" value="GAN79331.1"/>
    <property type="molecule type" value="Genomic_DNA"/>
</dbReference>
<sequence length="213" mass="22948">MDEIFIDHMLAEPELQAEIIARCAAGHFPDEPTDVANSLGDLRLPNGREVGVWLVHAADSVLLDDLGQTILITRLHNPGRGKMALPGGLLDAANGGVEASQSAALREATEETGIDPLLLSKAKVIQLGHRQHLRPFDIRRAWNNLPGTPVRKGELFTVSTLGFLVRLHGNLHDIAFKAGDDATAVNIVQARSVQANDLAVPDHLDMIHAALNV</sequence>
<reference evidence="2 3" key="1">
    <citation type="submission" date="2012-11" db="EMBL/GenBank/DDBJ databases">
        <title>Whole genome sequence of Acidocella aminolytica 101 = DSM 11237.</title>
        <authorList>
            <person name="Azuma Y."/>
            <person name="Higashiura N."/>
            <person name="Hirakawa H."/>
            <person name="Matsushita K."/>
        </authorList>
    </citation>
    <scope>NUCLEOTIDE SEQUENCE [LARGE SCALE GENOMIC DNA]</scope>
    <source>
        <strain evidence="3">101 / DSM 11237</strain>
    </source>
</reference>
<dbReference type="RefSeq" id="WP_082075584.1">
    <property type="nucleotide sequence ID" value="NZ_BANC01000020.1"/>
</dbReference>
<dbReference type="SUPFAM" id="SSF55811">
    <property type="entry name" value="Nudix"/>
    <property type="match status" value="1"/>
</dbReference>
<protein>
    <recommendedName>
        <fullName evidence="1">Nudix hydrolase domain-containing protein</fullName>
    </recommendedName>
</protein>
<comment type="caution">
    <text evidence="2">The sequence shown here is derived from an EMBL/GenBank/DDBJ whole genome shotgun (WGS) entry which is preliminary data.</text>
</comment>
<dbReference type="PROSITE" id="PS51462">
    <property type="entry name" value="NUDIX"/>
    <property type="match status" value="1"/>
</dbReference>
<dbReference type="STRING" id="1120923.SAMN02746095_00325"/>
<proteinExistence type="predicted"/>
<keyword evidence="3" id="KW-1185">Reference proteome</keyword>
<organism evidence="2 3">
    <name type="scientific">Acidocella aminolytica 101 = DSM 11237</name>
    <dbReference type="NCBI Taxonomy" id="1120923"/>
    <lineage>
        <taxon>Bacteria</taxon>
        <taxon>Pseudomonadati</taxon>
        <taxon>Pseudomonadota</taxon>
        <taxon>Alphaproteobacteria</taxon>
        <taxon>Acetobacterales</taxon>
        <taxon>Acidocellaceae</taxon>
        <taxon>Acidocella</taxon>
    </lineage>
</organism>